<feature type="chain" id="PRO_5031443186" description="Secreted protein" evidence="2">
    <location>
        <begin position="19"/>
        <end position="110"/>
    </location>
</feature>
<dbReference type="AlphaFoldDB" id="A0A7S1CP16"/>
<feature type="signal peptide" evidence="2">
    <location>
        <begin position="1"/>
        <end position="18"/>
    </location>
</feature>
<name>A0A7S1CP16_9STRA</name>
<sequence>MRAPLAVAAVLGTVPALASLPRRPRADSKASSTADGARSCRPRTVAESGRVLRNGRVDDSQRSGRPCTESSCCEPTLDVLLVDRLGRRRGDAGPRCPRPEAPAATGGRLS</sequence>
<evidence type="ECO:0000256" key="2">
    <source>
        <dbReference type="SAM" id="SignalP"/>
    </source>
</evidence>
<evidence type="ECO:0000313" key="3">
    <source>
        <dbReference type="EMBL" id="CAD8922386.1"/>
    </source>
</evidence>
<dbReference type="EMBL" id="HBFS01023387">
    <property type="protein sequence ID" value="CAD8922386.1"/>
    <property type="molecule type" value="Transcribed_RNA"/>
</dbReference>
<protein>
    <recommendedName>
        <fullName evidence="4">Secreted protein</fullName>
    </recommendedName>
</protein>
<keyword evidence="2" id="KW-0732">Signal</keyword>
<gene>
    <name evidence="3" type="ORF">BSP0115_LOCUS15649</name>
</gene>
<reference evidence="3" key="1">
    <citation type="submission" date="2021-01" db="EMBL/GenBank/DDBJ databases">
        <authorList>
            <person name="Corre E."/>
            <person name="Pelletier E."/>
            <person name="Niang G."/>
            <person name="Scheremetjew M."/>
            <person name="Finn R."/>
            <person name="Kale V."/>
            <person name="Holt S."/>
            <person name="Cochrane G."/>
            <person name="Meng A."/>
            <person name="Brown T."/>
            <person name="Cohen L."/>
        </authorList>
    </citation>
    <scope>NUCLEOTIDE SEQUENCE</scope>
    <source>
        <strain evidence="3">Ms1</strain>
    </source>
</reference>
<evidence type="ECO:0008006" key="4">
    <source>
        <dbReference type="Google" id="ProtNLM"/>
    </source>
</evidence>
<evidence type="ECO:0000256" key="1">
    <source>
        <dbReference type="SAM" id="MobiDB-lite"/>
    </source>
</evidence>
<feature type="region of interest" description="Disordered" evidence="1">
    <location>
        <begin position="20"/>
        <end position="71"/>
    </location>
</feature>
<feature type="region of interest" description="Disordered" evidence="1">
    <location>
        <begin position="84"/>
        <end position="110"/>
    </location>
</feature>
<proteinExistence type="predicted"/>
<accession>A0A7S1CP16</accession>
<organism evidence="3">
    <name type="scientific">Bicosoecida sp. CB-2014</name>
    <dbReference type="NCBI Taxonomy" id="1486930"/>
    <lineage>
        <taxon>Eukaryota</taxon>
        <taxon>Sar</taxon>
        <taxon>Stramenopiles</taxon>
        <taxon>Bigyra</taxon>
        <taxon>Opalozoa</taxon>
        <taxon>Bicosoecida</taxon>
    </lineage>
</organism>